<dbReference type="STRING" id="385682.SAMN05444380_11554"/>
<dbReference type="EMBL" id="FONA01000015">
    <property type="protein sequence ID" value="SFE64670.1"/>
    <property type="molecule type" value="Genomic_DNA"/>
</dbReference>
<dbReference type="Proteomes" id="UP000181976">
    <property type="component" value="Unassembled WGS sequence"/>
</dbReference>
<reference evidence="1 2" key="1">
    <citation type="submission" date="2016-10" db="EMBL/GenBank/DDBJ databases">
        <authorList>
            <person name="de Groot N.N."/>
        </authorList>
    </citation>
    <scope>NUCLEOTIDE SEQUENCE [LARGE SCALE GENOMIC DNA]</scope>
    <source>
        <strain evidence="1 2">DSM 19012</strain>
    </source>
</reference>
<name>A0A1I2CAH0_9BACT</name>
<gene>
    <name evidence="1" type="ORF">SAMN05444380_11554</name>
</gene>
<dbReference type="RefSeq" id="WP_010527005.1">
    <property type="nucleotide sequence ID" value="NZ_AFSL01000025.1"/>
</dbReference>
<keyword evidence="2" id="KW-1185">Reference proteome</keyword>
<dbReference type="eggNOG" id="ENOG5032BXB">
    <property type="taxonomic scope" value="Bacteria"/>
</dbReference>
<accession>A0A1I2CAH0</accession>
<evidence type="ECO:0000313" key="1">
    <source>
        <dbReference type="EMBL" id="SFE64670.1"/>
    </source>
</evidence>
<dbReference type="Pfam" id="PF03682">
    <property type="entry name" value="UPF0158"/>
    <property type="match status" value="1"/>
</dbReference>
<proteinExistence type="predicted"/>
<dbReference type="InParanoid" id="A0A1I2CAH0"/>
<dbReference type="OrthoDB" id="961309at2"/>
<dbReference type="InterPro" id="IPR005361">
    <property type="entry name" value="UPF0158"/>
</dbReference>
<evidence type="ECO:0000313" key="2">
    <source>
        <dbReference type="Proteomes" id="UP000181976"/>
    </source>
</evidence>
<sequence length="185" mass="22239">MSKERLLDQILGILRLIKDDRKKLEKLLDFMMEEIYEEPEEAVNIPPKYKKIVKEIAESIDTGFICFLNLDTLETESIPNDEDYLFEFESAAEEFGEGLKYSEWEHCIKFEPLPSYEAFKIMEDFIDVVDDDKVRNRLINALNRRKPFANFKNVIDSSQYRQAWFDYKQQQLELRVWDKFQEEIK</sequence>
<organism evidence="1 2">
    <name type="scientific">Thermophagus xiamenensis</name>
    <dbReference type="NCBI Taxonomy" id="385682"/>
    <lineage>
        <taxon>Bacteria</taxon>
        <taxon>Pseudomonadati</taxon>
        <taxon>Bacteroidota</taxon>
        <taxon>Bacteroidia</taxon>
        <taxon>Marinilabiliales</taxon>
        <taxon>Marinilabiliaceae</taxon>
        <taxon>Thermophagus</taxon>
    </lineage>
</organism>
<dbReference type="AlphaFoldDB" id="A0A1I2CAH0"/>
<protein>
    <submittedName>
        <fullName evidence="1">Uncharacterized protein family (UPF0158)</fullName>
    </submittedName>
</protein>